<feature type="domain" description="JmjC" evidence="1">
    <location>
        <begin position="66"/>
        <end position="227"/>
    </location>
</feature>
<sequence length="264" mass="29278">MPHRMQHHLHDHPLLALEALALLGEILPDKSVEYNRGDLPIGIAPEDVPANGLSIGDTIRRVDESGSWAVLKNIEQVPEYRALLLGLLGELKPHIEAKTGEMLRPQGFIFISSPAAVTPYHFDPEHNILLQLRGSKVMTQFPAGDPRFAPDETHEAYHTGGPRNLIWDDSMAEAGTEWPLFPGDALFVPVMAPHFVKNGPEPSISLSITWRSDWSFAEADARALNAMIRKIGFSPKAPGRYPVSNKGKAYTWRALTKLKLARYG</sequence>
<comment type="caution">
    <text evidence="2">The sequence shown here is derived from an EMBL/GenBank/DDBJ whole genome shotgun (WGS) entry which is preliminary data.</text>
</comment>
<dbReference type="SMART" id="SM00558">
    <property type="entry name" value="JmjC"/>
    <property type="match status" value="1"/>
</dbReference>
<gene>
    <name evidence="2" type="ORF">ACFOWX_08415</name>
</gene>
<keyword evidence="3" id="KW-1185">Reference proteome</keyword>
<evidence type="ECO:0000313" key="3">
    <source>
        <dbReference type="Proteomes" id="UP001595887"/>
    </source>
</evidence>
<dbReference type="RefSeq" id="WP_381424981.1">
    <property type="nucleotide sequence ID" value="NZ_JBHSDH010000013.1"/>
</dbReference>
<name>A0ABV8RJB5_9SPHN</name>
<dbReference type="Proteomes" id="UP001595887">
    <property type="component" value="Unassembled WGS sequence"/>
</dbReference>
<dbReference type="Gene3D" id="2.60.120.650">
    <property type="entry name" value="Cupin"/>
    <property type="match status" value="1"/>
</dbReference>
<accession>A0ABV8RJB5</accession>
<protein>
    <submittedName>
        <fullName evidence="2">Transcriptional regulator</fullName>
    </submittedName>
</protein>
<dbReference type="PROSITE" id="PS51184">
    <property type="entry name" value="JMJC"/>
    <property type="match status" value="1"/>
</dbReference>
<dbReference type="EMBL" id="JBHSDH010000013">
    <property type="protein sequence ID" value="MFC4292436.1"/>
    <property type="molecule type" value="Genomic_DNA"/>
</dbReference>
<evidence type="ECO:0000259" key="1">
    <source>
        <dbReference type="PROSITE" id="PS51184"/>
    </source>
</evidence>
<dbReference type="PANTHER" id="PTHR12461">
    <property type="entry name" value="HYPOXIA-INDUCIBLE FACTOR 1 ALPHA INHIBITOR-RELATED"/>
    <property type="match status" value="1"/>
</dbReference>
<dbReference type="PANTHER" id="PTHR12461:SF105">
    <property type="entry name" value="HYPOXIA-INDUCIBLE FACTOR 1-ALPHA INHIBITOR"/>
    <property type="match status" value="1"/>
</dbReference>
<reference evidence="3" key="1">
    <citation type="journal article" date="2019" name="Int. J. Syst. Evol. Microbiol.">
        <title>The Global Catalogue of Microorganisms (GCM) 10K type strain sequencing project: providing services to taxonomists for standard genome sequencing and annotation.</title>
        <authorList>
            <consortium name="The Broad Institute Genomics Platform"/>
            <consortium name="The Broad Institute Genome Sequencing Center for Infectious Disease"/>
            <person name="Wu L."/>
            <person name="Ma J."/>
        </authorList>
    </citation>
    <scope>NUCLEOTIDE SEQUENCE [LARGE SCALE GENOMIC DNA]</scope>
    <source>
        <strain evidence="3">CECT 8531</strain>
    </source>
</reference>
<proteinExistence type="predicted"/>
<evidence type="ECO:0000313" key="2">
    <source>
        <dbReference type="EMBL" id="MFC4292436.1"/>
    </source>
</evidence>
<dbReference type="SUPFAM" id="SSF51197">
    <property type="entry name" value="Clavaminate synthase-like"/>
    <property type="match status" value="1"/>
</dbReference>
<dbReference type="InterPro" id="IPR003347">
    <property type="entry name" value="JmjC_dom"/>
</dbReference>
<organism evidence="2 3">
    <name type="scientific">Sphingorhabdus arenilitoris</name>
    <dbReference type="NCBI Taxonomy" id="1490041"/>
    <lineage>
        <taxon>Bacteria</taxon>
        <taxon>Pseudomonadati</taxon>
        <taxon>Pseudomonadota</taxon>
        <taxon>Alphaproteobacteria</taxon>
        <taxon>Sphingomonadales</taxon>
        <taxon>Sphingomonadaceae</taxon>
        <taxon>Sphingorhabdus</taxon>
    </lineage>
</organism>